<dbReference type="FunFam" id="2.130.10.10:FF:000483">
    <property type="entry name" value="U3 snoRNP-associated protein-like EMB2271"/>
    <property type="match status" value="1"/>
</dbReference>
<dbReference type="SUPFAM" id="SSF50978">
    <property type="entry name" value="WD40 repeat-like"/>
    <property type="match status" value="1"/>
</dbReference>
<evidence type="ECO:0000256" key="8">
    <source>
        <dbReference type="ARBA" id="ARBA00023274"/>
    </source>
</evidence>
<evidence type="ECO:0000256" key="2">
    <source>
        <dbReference type="ARBA" id="ARBA00006777"/>
    </source>
</evidence>
<dbReference type="CDD" id="cd00200">
    <property type="entry name" value="WD40"/>
    <property type="match status" value="1"/>
</dbReference>
<dbReference type="PANTHER" id="PTHR19865">
    <property type="entry name" value="U3 SMALL NUCLEOLAR RNA INTERACTING PROTEIN 2"/>
    <property type="match status" value="1"/>
</dbReference>
<dbReference type="PROSITE" id="PS50082">
    <property type="entry name" value="WD_REPEATS_2"/>
    <property type="match status" value="3"/>
</dbReference>
<proteinExistence type="inferred from homology"/>
<keyword evidence="3" id="KW-0698">rRNA processing</keyword>
<keyword evidence="4 9" id="KW-0853">WD repeat</keyword>
<dbReference type="Proteomes" id="UP001428341">
    <property type="component" value="Unassembled WGS sequence"/>
</dbReference>
<evidence type="ECO:0000256" key="6">
    <source>
        <dbReference type="ARBA" id="ARBA00022884"/>
    </source>
</evidence>
<feature type="region of interest" description="Disordered" evidence="10">
    <location>
        <begin position="1"/>
        <end position="117"/>
    </location>
</feature>
<dbReference type="InterPro" id="IPR036322">
    <property type="entry name" value="WD40_repeat_dom_sf"/>
</dbReference>
<dbReference type="InterPro" id="IPR039241">
    <property type="entry name" value="Rrp9-like"/>
</dbReference>
<dbReference type="PRINTS" id="PR00320">
    <property type="entry name" value="GPROTEINBRPT"/>
</dbReference>
<keyword evidence="8" id="KW-0687">Ribonucleoprotein</keyword>
<feature type="compositionally biased region" description="Basic and acidic residues" evidence="10">
    <location>
        <begin position="87"/>
        <end position="97"/>
    </location>
</feature>
<dbReference type="Pfam" id="PF00400">
    <property type="entry name" value="WD40"/>
    <property type="match status" value="4"/>
</dbReference>
<dbReference type="InterPro" id="IPR015943">
    <property type="entry name" value="WD40/YVTN_repeat-like_dom_sf"/>
</dbReference>
<dbReference type="GO" id="GO:0032040">
    <property type="term" value="C:small-subunit processome"/>
    <property type="evidence" value="ECO:0007669"/>
    <property type="project" value="TreeGrafter"/>
</dbReference>
<feature type="compositionally biased region" description="Acidic residues" evidence="10">
    <location>
        <begin position="39"/>
        <end position="74"/>
    </location>
</feature>
<feature type="repeat" description="WD" evidence="9">
    <location>
        <begin position="258"/>
        <end position="299"/>
    </location>
</feature>
<dbReference type="PROSITE" id="PS50294">
    <property type="entry name" value="WD_REPEATS_REGION"/>
    <property type="match status" value="3"/>
</dbReference>
<feature type="compositionally biased region" description="Basic and acidic residues" evidence="10">
    <location>
        <begin position="106"/>
        <end position="117"/>
    </location>
</feature>
<comment type="caution">
    <text evidence="11">The sequence shown here is derived from an EMBL/GenBank/DDBJ whole genome shotgun (WGS) entry which is preliminary data.</text>
</comment>
<keyword evidence="5" id="KW-0677">Repeat</keyword>
<dbReference type="GO" id="GO:0034511">
    <property type="term" value="F:U3 snoRNA binding"/>
    <property type="evidence" value="ECO:0007669"/>
    <property type="project" value="InterPro"/>
</dbReference>
<comment type="subcellular location">
    <subcellularLocation>
        <location evidence="1">Nucleus</location>
        <location evidence="1">Nucleolus</location>
    </subcellularLocation>
</comment>
<accession>A0AAP0MUE9</accession>
<evidence type="ECO:0000256" key="9">
    <source>
        <dbReference type="PROSITE-ProRule" id="PRU00221"/>
    </source>
</evidence>
<reference evidence="11 12" key="1">
    <citation type="submission" date="2024-05" db="EMBL/GenBank/DDBJ databases">
        <title>Haplotype-resolved chromosome-level genome assembly of Huyou (Citrus changshanensis).</title>
        <authorList>
            <person name="Miao C."/>
            <person name="Chen W."/>
            <person name="Wu Y."/>
            <person name="Wang L."/>
            <person name="Zhao S."/>
            <person name="Grierson D."/>
            <person name="Xu C."/>
            <person name="Chen K."/>
        </authorList>
    </citation>
    <scope>NUCLEOTIDE SEQUENCE [LARGE SCALE GENOMIC DNA]</scope>
    <source>
        <strain evidence="11">01-14</strain>
        <tissue evidence="11">Leaf</tissue>
    </source>
</reference>
<dbReference type="EMBL" id="JBCGBO010000002">
    <property type="protein sequence ID" value="KAK9223546.1"/>
    <property type="molecule type" value="Genomic_DNA"/>
</dbReference>
<evidence type="ECO:0000313" key="12">
    <source>
        <dbReference type="Proteomes" id="UP001428341"/>
    </source>
</evidence>
<dbReference type="InterPro" id="IPR020472">
    <property type="entry name" value="WD40_PAC1"/>
</dbReference>
<evidence type="ECO:0000256" key="10">
    <source>
        <dbReference type="SAM" id="MobiDB-lite"/>
    </source>
</evidence>
<protein>
    <submittedName>
        <fullName evidence="11">Uncharacterized protein</fullName>
    </submittedName>
</protein>
<dbReference type="InterPro" id="IPR001680">
    <property type="entry name" value="WD40_rpt"/>
</dbReference>
<gene>
    <name evidence="11" type="ORF">WN944_011991</name>
</gene>
<evidence type="ECO:0000256" key="7">
    <source>
        <dbReference type="ARBA" id="ARBA00023242"/>
    </source>
</evidence>
<evidence type="ECO:0000256" key="1">
    <source>
        <dbReference type="ARBA" id="ARBA00004604"/>
    </source>
</evidence>
<name>A0AAP0MUE9_9ROSI</name>
<keyword evidence="7" id="KW-0539">Nucleus</keyword>
<organism evidence="11 12">
    <name type="scientific">Citrus x changshan-huyou</name>
    <dbReference type="NCBI Taxonomy" id="2935761"/>
    <lineage>
        <taxon>Eukaryota</taxon>
        <taxon>Viridiplantae</taxon>
        <taxon>Streptophyta</taxon>
        <taxon>Embryophyta</taxon>
        <taxon>Tracheophyta</taxon>
        <taxon>Spermatophyta</taxon>
        <taxon>Magnoliopsida</taxon>
        <taxon>eudicotyledons</taxon>
        <taxon>Gunneridae</taxon>
        <taxon>Pentapetalae</taxon>
        <taxon>rosids</taxon>
        <taxon>malvids</taxon>
        <taxon>Sapindales</taxon>
        <taxon>Rutaceae</taxon>
        <taxon>Aurantioideae</taxon>
        <taxon>Citrus</taxon>
    </lineage>
</organism>
<dbReference type="InterPro" id="IPR019775">
    <property type="entry name" value="WD40_repeat_CS"/>
</dbReference>
<sequence length="579" mass="64427">MKYKNTKKKGPAPRGKGKFSINQDPFFAGEPKKRRKIDYDDDDIESADSEDYDDEVEKSGPEESEGEEEEEETADEKRKRVATAYLEKIREIARREKEEEEDGDEGREVGEKEGERDSLVAKILQQEQLEESGRVRRVIASRVQKPEATDEFRVLLKHRQSVTAVALSEDDSKGFSASKDGSILHWDVSSGKGVKYLWPSEEVLKSHGAKDPQGRATKQSKHILALAVSSDGRYLASGGLDRHIHLWDTRIQEHIQAFPGHRGPVSCLTFRQGTSELFSGSFDRTVKIWNAEDRAYISTLFGHQSEVLTIDCLRKERVLTVGRDRSMQLWKVPEESRLVFRAPASSLECCCFISNDEFLSGSDDGSIELWSLLRKKPVYIVKNAHPLLDGLKNFEQDEGKISNGHSENGNLNPGSYHSSSAYSWVSSVTVCGGSDLAASGAGNGSVRLWAIESETKDIQPLYNLPLVGFVNSLAFAKSGQFLIAGVGQFRFDAISTFATGTSSWKMGASSCCSEWGFGSPHKTLKLSIRLNVVIVARKVCKSEPALPPFTSMLAALGTQNFPWMGEKNHQAYFKNKEPK</sequence>
<feature type="repeat" description="WD" evidence="9">
    <location>
        <begin position="155"/>
        <end position="196"/>
    </location>
</feature>
<evidence type="ECO:0000256" key="5">
    <source>
        <dbReference type="ARBA" id="ARBA00022737"/>
    </source>
</evidence>
<comment type="similarity">
    <text evidence="2">Belongs to the WD repeat RRP9 family.</text>
</comment>
<dbReference type="AlphaFoldDB" id="A0AAP0MUE9"/>
<dbReference type="GO" id="GO:0006364">
    <property type="term" value="P:rRNA processing"/>
    <property type="evidence" value="ECO:0007669"/>
    <property type="project" value="UniProtKB-KW"/>
</dbReference>
<dbReference type="SMART" id="SM00320">
    <property type="entry name" value="WD40"/>
    <property type="match status" value="6"/>
</dbReference>
<keyword evidence="6" id="KW-0694">RNA-binding</keyword>
<dbReference type="Gene3D" id="2.130.10.10">
    <property type="entry name" value="YVTN repeat-like/Quinoprotein amine dehydrogenase"/>
    <property type="match status" value="1"/>
</dbReference>
<evidence type="ECO:0000256" key="3">
    <source>
        <dbReference type="ARBA" id="ARBA00022552"/>
    </source>
</evidence>
<evidence type="ECO:0000256" key="4">
    <source>
        <dbReference type="ARBA" id="ARBA00022574"/>
    </source>
</evidence>
<dbReference type="PANTHER" id="PTHR19865:SF0">
    <property type="entry name" value="U3 SMALL NUCLEOLAR RNA-INTERACTING PROTEIN 2"/>
    <property type="match status" value="1"/>
</dbReference>
<keyword evidence="12" id="KW-1185">Reference proteome</keyword>
<evidence type="ECO:0000313" key="11">
    <source>
        <dbReference type="EMBL" id="KAK9223546.1"/>
    </source>
</evidence>
<dbReference type="PROSITE" id="PS00678">
    <property type="entry name" value="WD_REPEATS_1"/>
    <property type="match status" value="1"/>
</dbReference>
<feature type="compositionally biased region" description="Basic residues" evidence="10">
    <location>
        <begin position="1"/>
        <end position="17"/>
    </location>
</feature>
<feature type="repeat" description="WD" evidence="9">
    <location>
        <begin position="216"/>
        <end position="257"/>
    </location>
</feature>